<name>A0A382QIU8_9ZZZZ</name>
<reference evidence="1" key="1">
    <citation type="submission" date="2018-05" db="EMBL/GenBank/DDBJ databases">
        <authorList>
            <person name="Lanie J.A."/>
            <person name="Ng W.-L."/>
            <person name="Kazmierczak K.M."/>
            <person name="Andrzejewski T.M."/>
            <person name="Davidsen T.M."/>
            <person name="Wayne K.J."/>
            <person name="Tettelin H."/>
            <person name="Glass J.I."/>
            <person name="Rusch D."/>
            <person name="Podicherti R."/>
            <person name="Tsui H.-C.T."/>
            <person name="Winkler M.E."/>
        </authorList>
    </citation>
    <scope>NUCLEOTIDE SEQUENCE</scope>
</reference>
<sequence length="65" mass="6812">MSRTKVRGTVIIDNPAFGGIGAIQVPVGTTAQRDAGFGSDGAAPSQVFSKGMLRYNSTDNQFEGY</sequence>
<organism evidence="1">
    <name type="scientific">marine metagenome</name>
    <dbReference type="NCBI Taxonomy" id="408172"/>
    <lineage>
        <taxon>unclassified sequences</taxon>
        <taxon>metagenomes</taxon>
        <taxon>ecological metagenomes</taxon>
    </lineage>
</organism>
<accession>A0A382QIU8</accession>
<protein>
    <submittedName>
        <fullName evidence="1">Uncharacterized protein</fullName>
    </submittedName>
</protein>
<proteinExistence type="predicted"/>
<dbReference type="EMBL" id="UINC01114841">
    <property type="protein sequence ID" value="SVC85439.1"/>
    <property type="molecule type" value="Genomic_DNA"/>
</dbReference>
<gene>
    <name evidence="1" type="ORF">METZ01_LOCUS338293</name>
</gene>
<dbReference type="AlphaFoldDB" id="A0A382QIU8"/>
<evidence type="ECO:0000313" key="1">
    <source>
        <dbReference type="EMBL" id="SVC85439.1"/>
    </source>
</evidence>
<feature type="non-terminal residue" evidence="1">
    <location>
        <position position="65"/>
    </location>
</feature>